<keyword evidence="2" id="KW-1133">Transmembrane helix</keyword>
<dbReference type="Pfam" id="PF10318">
    <property type="entry name" value="7TM_GPCR_Srh"/>
    <property type="match status" value="1"/>
</dbReference>
<keyword evidence="2" id="KW-0472">Membrane</keyword>
<dbReference type="InterPro" id="IPR019422">
    <property type="entry name" value="7TM_GPCR_serpentine_rcpt_Srh"/>
</dbReference>
<dbReference type="HOGENOM" id="CLU_042960_2_0_1"/>
<feature type="transmembrane region" description="Helical" evidence="2">
    <location>
        <begin position="137"/>
        <end position="158"/>
    </location>
</feature>
<feature type="compositionally biased region" description="Basic and acidic residues" evidence="1">
    <location>
        <begin position="30"/>
        <end position="39"/>
    </location>
</feature>
<dbReference type="AlphaFoldDB" id="E3MTT6"/>
<dbReference type="InParanoid" id="E3MTT6"/>
<feature type="transmembrane region" description="Helical" evidence="2">
    <location>
        <begin position="196"/>
        <end position="225"/>
    </location>
</feature>
<feature type="transmembrane region" description="Helical" evidence="2">
    <location>
        <begin position="96"/>
        <end position="116"/>
    </location>
</feature>
<name>E3MTT6_CAERE</name>
<feature type="transmembrane region" description="Helical" evidence="2">
    <location>
        <begin position="59"/>
        <end position="76"/>
    </location>
</feature>
<organism evidence="4">
    <name type="scientific">Caenorhabditis remanei</name>
    <name type="common">Caenorhabditis vulgaris</name>
    <dbReference type="NCBI Taxonomy" id="31234"/>
    <lineage>
        <taxon>Eukaryota</taxon>
        <taxon>Metazoa</taxon>
        <taxon>Ecdysozoa</taxon>
        <taxon>Nematoda</taxon>
        <taxon>Chromadorea</taxon>
        <taxon>Rhabditida</taxon>
        <taxon>Rhabditina</taxon>
        <taxon>Rhabditomorpha</taxon>
        <taxon>Rhabditoidea</taxon>
        <taxon>Rhabditidae</taxon>
        <taxon>Peloderinae</taxon>
        <taxon>Caenorhabditis</taxon>
    </lineage>
</organism>
<evidence type="ECO:0000313" key="4">
    <source>
        <dbReference type="Proteomes" id="UP000008281"/>
    </source>
</evidence>
<feature type="transmembrane region" description="Helical" evidence="2">
    <location>
        <begin position="265"/>
        <end position="289"/>
    </location>
</feature>
<dbReference type="PANTHER" id="PTHR22941:SF302">
    <property type="entry name" value="SERPENTINE RECEPTOR, CLASS H"/>
    <property type="match status" value="1"/>
</dbReference>
<dbReference type="Proteomes" id="UP000008281">
    <property type="component" value="Unassembled WGS sequence"/>
</dbReference>
<dbReference type="PANTHER" id="PTHR22941">
    <property type="entry name" value="SERPENTINE RECEPTOR"/>
    <property type="match status" value="1"/>
</dbReference>
<reference evidence="3" key="1">
    <citation type="submission" date="2007-07" db="EMBL/GenBank/DDBJ databases">
        <title>PCAP assembly of the Caenorhabditis remanei genome.</title>
        <authorList>
            <consortium name="The Caenorhabditis remanei Sequencing Consortium"/>
            <person name="Wilson R.K."/>
        </authorList>
    </citation>
    <scope>NUCLEOTIDE SEQUENCE [LARGE SCALE GENOMIC DNA]</scope>
    <source>
        <strain evidence="3">PB4641</strain>
    </source>
</reference>
<feature type="region of interest" description="Disordered" evidence="1">
    <location>
        <begin position="1"/>
        <end position="39"/>
    </location>
</feature>
<evidence type="ECO:0000256" key="1">
    <source>
        <dbReference type="SAM" id="MobiDB-lite"/>
    </source>
</evidence>
<dbReference type="InterPro" id="IPR053220">
    <property type="entry name" value="Nematode_rcpt-like_serp_H"/>
</dbReference>
<feature type="compositionally biased region" description="Basic and acidic residues" evidence="1">
    <location>
        <begin position="1"/>
        <end position="15"/>
    </location>
</feature>
<gene>
    <name evidence="3" type="ORF">CRE_18019</name>
</gene>
<evidence type="ECO:0000313" key="3">
    <source>
        <dbReference type="EMBL" id="EFP08902.1"/>
    </source>
</evidence>
<protein>
    <submittedName>
        <fullName evidence="3">Uncharacterized protein</fullName>
    </submittedName>
</protein>
<keyword evidence="2" id="KW-0812">Transmembrane</keyword>
<sequence length="314" mass="36230">MEKKPTVMKDEERSSARCGSQESGKRAQVKRIEKTSTVVREKEKSSSTRCGSQESGKRSCYCDILCCSLITPYFFFPTVSGFPVGLLRVLGVPTSVQVYIGCVSCMFTGTSIVALFENRSSCIPSNRFRITKQRTRFLYFLFICAVIIGYLIPSFCYIPEQESSKLFLLQTIPCPTEEFFYADVFVWTIDKFWYNYLWISSGSIVLILFSQLIFYAICCIYYLYISTAAIISPKTRKYQRFFFLGTTAQWPVGSHFFYFDYYNQALNNFCTLLLSFHGFASTIIITLVYHPYRTFLIKMVTSYRNSGRSKFLSS</sequence>
<dbReference type="EMBL" id="DS268477">
    <property type="protein sequence ID" value="EFP08902.1"/>
    <property type="molecule type" value="Genomic_DNA"/>
</dbReference>
<proteinExistence type="predicted"/>
<keyword evidence="4" id="KW-1185">Reference proteome</keyword>
<feature type="transmembrane region" description="Helical" evidence="2">
    <location>
        <begin position="241"/>
        <end position="259"/>
    </location>
</feature>
<dbReference type="OrthoDB" id="5838269at2759"/>
<evidence type="ECO:0000256" key="2">
    <source>
        <dbReference type="SAM" id="Phobius"/>
    </source>
</evidence>
<accession>E3MTT6</accession>
<dbReference type="eggNOG" id="ENOG502SYZ6">
    <property type="taxonomic scope" value="Eukaryota"/>
</dbReference>